<dbReference type="EMBL" id="LUUH01000038">
    <property type="protein sequence ID" value="OAI06000.1"/>
    <property type="molecule type" value="Genomic_DNA"/>
</dbReference>
<protein>
    <submittedName>
        <fullName evidence="1">Uncharacterized protein</fullName>
    </submittedName>
</protein>
<organism evidence="1 2">
    <name type="scientific">Methylomonas methanica</name>
    <dbReference type="NCBI Taxonomy" id="421"/>
    <lineage>
        <taxon>Bacteria</taxon>
        <taxon>Pseudomonadati</taxon>
        <taxon>Pseudomonadota</taxon>
        <taxon>Gammaproteobacteria</taxon>
        <taxon>Methylococcales</taxon>
        <taxon>Methylococcaceae</taxon>
        <taxon>Methylomonas</taxon>
    </lineage>
</organism>
<dbReference type="AlphaFoldDB" id="A0A177MM43"/>
<comment type="caution">
    <text evidence="1">The sequence shown here is derived from an EMBL/GenBank/DDBJ whole genome shotgun (WGS) entry which is preliminary data.</text>
</comment>
<gene>
    <name evidence="1" type="ORF">A1353_09920</name>
</gene>
<evidence type="ECO:0000313" key="2">
    <source>
        <dbReference type="Proteomes" id="UP000077763"/>
    </source>
</evidence>
<proteinExistence type="predicted"/>
<dbReference type="Proteomes" id="UP000077763">
    <property type="component" value="Unassembled WGS sequence"/>
</dbReference>
<sequence>MQKTCQLKNCGDLRVGTRSWRNADKTIPIVEDEIVRNATIDQHIGKSVGPHAQEKTRNTTKALEVAENTQPGLRWCHLNSVAIVEIAHKVPIRAL</sequence>
<reference evidence="1 2" key="1">
    <citation type="submission" date="2016-03" db="EMBL/GenBank/DDBJ databases">
        <authorList>
            <person name="Ploux O."/>
        </authorList>
    </citation>
    <scope>NUCLEOTIDE SEQUENCE [LARGE SCALE GENOMIC DNA]</scope>
    <source>
        <strain evidence="1 2">R-45371</strain>
    </source>
</reference>
<name>A0A177MM43_METMH</name>
<accession>A0A177MM43</accession>
<evidence type="ECO:0000313" key="1">
    <source>
        <dbReference type="EMBL" id="OAI06000.1"/>
    </source>
</evidence>